<gene>
    <name evidence="3" type="ORF">FB567DRAFT_520049</name>
</gene>
<dbReference type="InterPro" id="IPR013217">
    <property type="entry name" value="Methyltransf_12"/>
</dbReference>
<dbReference type="Proteomes" id="UP000813461">
    <property type="component" value="Unassembled WGS sequence"/>
</dbReference>
<reference evidence="3" key="1">
    <citation type="journal article" date="2021" name="Nat. Commun.">
        <title>Genetic determinants of endophytism in the Arabidopsis root mycobiome.</title>
        <authorList>
            <person name="Mesny F."/>
            <person name="Miyauchi S."/>
            <person name="Thiergart T."/>
            <person name="Pickel B."/>
            <person name="Atanasova L."/>
            <person name="Karlsson M."/>
            <person name="Huettel B."/>
            <person name="Barry K.W."/>
            <person name="Haridas S."/>
            <person name="Chen C."/>
            <person name="Bauer D."/>
            <person name="Andreopoulos W."/>
            <person name="Pangilinan J."/>
            <person name="LaButti K."/>
            <person name="Riley R."/>
            <person name="Lipzen A."/>
            <person name="Clum A."/>
            <person name="Drula E."/>
            <person name="Henrissat B."/>
            <person name="Kohler A."/>
            <person name="Grigoriev I.V."/>
            <person name="Martin F.M."/>
            <person name="Hacquard S."/>
        </authorList>
    </citation>
    <scope>NUCLEOTIDE SEQUENCE</scope>
    <source>
        <strain evidence="3">MPI-SDFR-AT-0120</strain>
    </source>
</reference>
<protein>
    <submittedName>
        <fullName evidence="3">S-adenosyl-L-methionine-dependent methyltransferase</fullName>
    </submittedName>
</protein>
<dbReference type="PANTHER" id="PTHR43591">
    <property type="entry name" value="METHYLTRANSFERASE"/>
    <property type="match status" value="1"/>
</dbReference>
<evidence type="ECO:0000313" key="4">
    <source>
        <dbReference type="Proteomes" id="UP000813461"/>
    </source>
</evidence>
<dbReference type="GO" id="GO:0008168">
    <property type="term" value="F:methyltransferase activity"/>
    <property type="evidence" value="ECO:0007669"/>
    <property type="project" value="UniProtKB-KW"/>
</dbReference>
<dbReference type="InterPro" id="IPR029063">
    <property type="entry name" value="SAM-dependent_MTases_sf"/>
</dbReference>
<evidence type="ECO:0000259" key="2">
    <source>
        <dbReference type="Pfam" id="PF08242"/>
    </source>
</evidence>
<dbReference type="OrthoDB" id="3647at2759"/>
<dbReference type="Pfam" id="PF08242">
    <property type="entry name" value="Methyltransf_12"/>
    <property type="match status" value="1"/>
</dbReference>
<comment type="caution">
    <text evidence="3">The sequence shown here is derived from an EMBL/GenBank/DDBJ whole genome shotgun (WGS) entry which is preliminary data.</text>
</comment>
<evidence type="ECO:0000256" key="1">
    <source>
        <dbReference type="SAM" id="MobiDB-lite"/>
    </source>
</evidence>
<dbReference type="PANTHER" id="PTHR43591:SF108">
    <property type="entry name" value="S-ADENOSYL-L-METHIONINE-DEPENDENT METHYLTRANSFERASE"/>
    <property type="match status" value="1"/>
</dbReference>
<dbReference type="EMBL" id="JAGMVJ010000005">
    <property type="protein sequence ID" value="KAH7090524.1"/>
    <property type="molecule type" value="Genomic_DNA"/>
</dbReference>
<dbReference type="CDD" id="cd02440">
    <property type="entry name" value="AdoMet_MTases"/>
    <property type="match status" value="1"/>
</dbReference>
<dbReference type="Gene3D" id="3.40.50.150">
    <property type="entry name" value="Vaccinia Virus protein VP39"/>
    <property type="match status" value="1"/>
</dbReference>
<sequence>MRSATSQHHHSSHNAIKYGGSSINIIYNPHHIINYYTISAKITTTQNHIQKSPHVHQNFNMATNAEANRRYFDSISDSYDSKPWFAKVNAQVTDTLRSRLDWLGVPFVNTGASNDAKEVKFLDYACGTGLMTRALGPYVTVTRGIDISPNMVSTYNNRMTSTGLSPDTVHAVNGDLFDKSNPKPAGLAGPEWHDFDIAAVGFGFHHFEDVVHSARQLKERLRPGGVLVINDFLEGGDVKADEEGNPIEGTAGNHAVHKHGHDHKHGDDGTHKHGHHHGHDHGHLHDHGHSHEQPTKHDVGESSPEFKQKMAASIVVPHFTIDGVKKFFTEAGFVDVDVITLDERSYMEFAGKKLWRTVLVAKGRRPLETGGEKSEL</sequence>
<organism evidence="3 4">
    <name type="scientific">Paraphoma chrysanthemicola</name>
    <dbReference type="NCBI Taxonomy" id="798071"/>
    <lineage>
        <taxon>Eukaryota</taxon>
        <taxon>Fungi</taxon>
        <taxon>Dikarya</taxon>
        <taxon>Ascomycota</taxon>
        <taxon>Pezizomycotina</taxon>
        <taxon>Dothideomycetes</taxon>
        <taxon>Pleosporomycetidae</taxon>
        <taxon>Pleosporales</taxon>
        <taxon>Pleosporineae</taxon>
        <taxon>Phaeosphaeriaceae</taxon>
        <taxon>Paraphoma</taxon>
    </lineage>
</organism>
<keyword evidence="3" id="KW-0489">Methyltransferase</keyword>
<dbReference type="GO" id="GO:0032259">
    <property type="term" value="P:methylation"/>
    <property type="evidence" value="ECO:0007669"/>
    <property type="project" value="UniProtKB-KW"/>
</dbReference>
<accession>A0A8K0W1G4</accession>
<feature type="domain" description="Methyltransferase type 12" evidence="2">
    <location>
        <begin position="122"/>
        <end position="227"/>
    </location>
</feature>
<evidence type="ECO:0000313" key="3">
    <source>
        <dbReference type="EMBL" id="KAH7090524.1"/>
    </source>
</evidence>
<feature type="compositionally biased region" description="Basic and acidic residues" evidence="1">
    <location>
        <begin position="281"/>
        <end position="304"/>
    </location>
</feature>
<proteinExistence type="predicted"/>
<dbReference type="AlphaFoldDB" id="A0A8K0W1G4"/>
<feature type="region of interest" description="Disordered" evidence="1">
    <location>
        <begin position="239"/>
        <end position="304"/>
    </location>
</feature>
<dbReference type="SUPFAM" id="SSF53335">
    <property type="entry name" value="S-adenosyl-L-methionine-dependent methyltransferases"/>
    <property type="match status" value="1"/>
</dbReference>
<keyword evidence="3" id="KW-0808">Transferase</keyword>
<name>A0A8K0W1G4_9PLEO</name>
<keyword evidence="4" id="KW-1185">Reference proteome</keyword>